<gene>
    <name evidence="7" type="ORF">SAMN05421793_11431</name>
</gene>
<dbReference type="InterPro" id="IPR022764">
    <property type="entry name" value="Peptidase_S54_rhomboid_dom"/>
</dbReference>
<dbReference type="Proteomes" id="UP000198555">
    <property type="component" value="Unassembled WGS sequence"/>
</dbReference>
<reference evidence="8" key="1">
    <citation type="submission" date="2016-10" db="EMBL/GenBank/DDBJ databases">
        <authorList>
            <person name="Varghese N."/>
            <person name="Submissions S."/>
        </authorList>
    </citation>
    <scope>NUCLEOTIDE SEQUENCE [LARGE SCALE GENOMIC DNA]</scope>
    <source>
        <strain evidence="8">DSM 19326</strain>
    </source>
</reference>
<dbReference type="SUPFAM" id="SSF144091">
    <property type="entry name" value="Rhomboid-like"/>
    <property type="match status" value="1"/>
</dbReference>
<feature type="transmembrane region" description="Helical" evidence="5">
    <location>
        <begin position="216"/>
        <end position="233"/>
    </location>
</feature>
<organism evidence="7 8">
    <name type="scientific">Epilithonimonas hominis</name>
    <dbReference type="NCBI Taxonomy" id="420404"/>
    <lineage>
        <taxon>Bacteria</taxon>
        <taxon>Pseudomonadati</taxon>
        <taxon>Bacteroidota</taxon>
        <taxon>Flavobacteriia</taxon>
        <taxon>Flavobacteriales</taxon>
        <taxon>Weeksellaceae</taxon>
        <taxon>Chryseobacterium group</taxon>
        <taxon>Epilithonimonas</taxon>
    </lineage>
</organism>
<comment type="subcellular location">
    <subcellularLocation>
        <location evidence="1">Membrane</location>
        <topology evidence="1">Multi-pass membrane protein</topology>
    </subcellularLocation>
</comment>
<evidence type="ECO:0000256" key="2">
    <source>
        <dbReference type="ARBA" id="ARBA00022692"/>
    </source>
</evidence>
<dbReference type="Gene3D" id="1.20.1540.10">
    <property type="entry name" value="Rhomboid-like"/>
    <property type="match status" value="1"/>
</dbReference>
<feature type="domain" description="Peptidase S54 rhomboid" evidence="6">
    <location>
        <begin position="87"/>
        <end position="234"/>
    </location>
</feature>
<evidence type="ECO:0000313" key="7">
    <source>
        <dbReference type="EMBL" id="SEH59883.1"/>
    </source>
</evidence>
<accession>A0A1H6JKV9</accession>
<dbReference type="GO" id="GO:0016020">
    <property type="term" value="C:membrane"/>
    <property type="evidence" value="ECO:0007669"/>
    <property type="project" value="UniProtKB-SubCell"/>
</dbReference>
<feature type="transmembrane region" description="Helical" evidence="5">
    <location>
        <begin position="125"/>
        <end position="143"/>
    </location>
</feature>
<evidence type="ECO:0000256" key="5">
    <source>
        <dbReference type="SAM" id="Phobius"/>
    </source>
</evidence>
<dbReference type="EMBL" id="FNWX01000014">
    <property type="protein sequence ID" value="SEH59883.1"/>
    <property type="molecule type" value="Genomic_DNA"/>
</dbReference>
<evidence type="ECO:0000256" key="1">
    <source>
        <dbReference type="ARBA" id="ARBA00004141"/>
    </source>
</evidence>
<name>A0A1H6JKV9_9FLAO</name>
<dbReference type="InterPro" id="IPR035952">
    <property type="entry name" value="Rhomboid-like_sf"/>
</dbReference>
<dbReference type="STRING" id="420404.SAMN05421793_11431"/>
<feature type="transmembrane region" description="Helical" evidence="5">
    <location>
        <begin position="155"/>
        <end position="174"/>
    </location>
</feature>
<evidence type="ECO:0000256" key="4">
    <source>
        <dbReference type="ARBA" id="ARBA00023136"/>
    </source>
</evidence>
<keyword evidence="2 5" id="KW-0812">Transmembrane</keyword>
<proteinExistence type="predicted"/>
<protein>
    <submittedName>
        <fullName evidence="7">Rhomboid family protein</fullName>
    </submittedName>
</protein>
<evidence type="ECO:0000256" key="3">
    <source>
        <dbReference type="ARBA" id="ARBA00022989"/>
    </source>
</evidence>
<feature type="transmembrane region" description="Helical" evidence="5">
    <location>
        <begin position="42"/>
        <end position="63"/>
    </location>
</feature>
<evidence type="ECO:0000313" key="8">
    <source>
        <dbReference type="Proteomes" id="UP000198555"/>
    </source>
</evidence>
<dbReference type="GO" id="GO:0004252">
    <property type="term" value="F:serine-type endopeptidase activity"/>
    <property type="evidence" value="ECO:0007669"/>
    <property type="project" value="InterPro"/>
</dbReference>
<sequence length="294" mass="34318">MFQKSDFITKFSSAEVFLRTKLPLIRIGCKIVKVLPMLFKSINLRSLLVPFIMLGMMWSFFIFQNLGFFEGCNGAIIPLLPQGLKGVLLAPLLHGNLDHIIGNSLPMAVLLFLLFEFYPKIAFRIFLIGWIASGLLVWMLPPIDLVTGKWNYNCIIGASGLVYMLAFFIFFSGIFRWNMKLLTISLLVALYYGSLIWGIFPEEFFTQLEEPSKISWQSHLAGSITGIILAVLFRKIGEEKKRKFIWEFPNYYNERDDKMWQEYIANHPEDFEELPQLKQENIWEYLDEIRKREK</sequence>
<dbReference type="Pfam" id="PF01694">
    <property type="entry name" value="Rhomboid"/>
    <property type="match status" value="1"/>
</dbReference>
<keyword evidence="4 5" id="KW-0472">Membrane</keyword>
<evidence type="ECO:0000259" key="6">
    <source>
        <dbReference type="Pfam" id="PF01694"/>
    </source>
</evidence>
<keyword evidence="3 5" id="KW-1133">Transmembrane helix</keyword>
<dbReference type="AlphaFoldDB" id="A0A1H6JKV9"/>
<feature type="transmembrane region" description="Helical" evidence="5">
    <location>
        <begin position="100"/>
        <end position="118"/>
    </location>
</feature>
<feature type="transmembrane region" description="Helical" evidence="5">
    <location>
        <begin position="181"/>
        <end position="200"/>
    </location>
</feature>
<keyword evidence="8" id="KW-1185">Reference proteome</keyword>